<dbReference type="InterPro" id="IPR052017">
    <property type="entry name" value="TSUP"/>
</dbReference>
<dbReference type="GO" id="GO:0005886">
    <property type="term" value="C:plasma membrane"/>
    <property type="evidence" value="ECO:0007669"/>
    <property type="project" value="UniProtKB-SubCell"/>
</dbReference>
<dbReference type="InterPro" id="IPR002781">
    <property type="entry name" value="TM_pro_TauE-like"/>
</dbReference>
<keyword evidence="10" id="KW-1185">Reference proteome</keyword>
<keyword evidence="7 8" id="KW-0472">Membrane</keyword>
<feature type="transmembrane region" description="Helical" evidence="8">
    <location>
        <begin position="231"/>
        <end position="250"/>
    </location>
</feature>
<feature type="transmembrane region" description="Helical" evidence="8">
    <location>
        <begin position="155"/>
        <end position="174"/>
    </location>
</feature>
<accession>B1I1R5</accession>
<dbReference type="KEGG" id="dau:Daud_0440"/>
<keyword evidence="3" id="KW-0813">Transport</keyword>
<reference evidence="9 10" key="2">
    <citation type="journal article" date="2008" name="Science">
        <title>Environmental genomics reveals a single-species ecosystem deep within Earth.</title>
        <authorList>
            <person name="Chivian D."/>
            <person name="Brodie E.L."/>
            <person name="Alm E.J."/>
            <person name="Culley D.E."/>
            <person name="Dehal P.S."/>
            <person name="Desantis T.Z."/>
            <person name="Gihring T.M."/>
            <person name="Lapidus A."/>
            <person name="Lin L.H."/>
            <person name="Lowry S.R."/>
            <person name="Moser D.P."/>
            <person name="Richardson P.M."/>
            <person name="Southam G."/>
            <person name="Wanger G."/>
            <person name="Pratt L.M."/>
            <person name="Andersen G.L."/>
            <person name="Hazen T.C."/>
            <person name="Brockman F.J."/>
            <person name="Arkin A.P."/>
            <person name="Onstott T.C."/>
        </authorList>
    </citation>
    <scope>NUCLEOTIDE SEQUENCE [LARGE SCALE GENOMIC DNA]</scope>
    <source>
        <strain evidence="9 10">MP104C</strain>
    </source>
</reference>
<keyword evidence="6 8" id="KW-1133">Transmembrane helix</keyword>
<organism evidence="9 10">
    <name type="scientific">Desulforudis audaxviator (strain MP104C)</name>
    <dbReference type="NCBI Taxonomy" id="477974"/>
    <lineage>
        <taxon>Bacteria</taxon>
        <taxon>Bacillati</taxon>
        <taxon>Bacillota</taxon>
        <taxon>Clostridia</taxon>
        <taxon>Thermoanaerobacterales</taxon>
        <taxon>Candidatus Desulforudaceae</taxon>
        <taxon>Candidatus Desulforudis</taxon>
    </lineage>
</organism>
<name>B1I1R5_DESAP</name>
<dbReference type="STRING" id="477974.Daud_0440"/>
<feature type="transmembrane region" description="Helical" evidence="8">
    <location>
        <begin position="203"/>
        <end position="224"/>
    </location>
</feature>
<dbReference type="RefSeq" id="WP_012301575.1">
    <property type="nucleotide sequence ID" value="NC_010424.1"/>
</dbReference>
<dbReference type="PANTHER" id="PTHR30269">
    <property type="entry name" value="TRANSMEMBRANE PROTEIN YFCA"/>
    <property type="match status" value="1"/>
</dbReference>
<dbReference type="HOGENOM" id="CLU_045498_2_3_9"/>
<dbReference type="AlphaFoldDB" id="B1I1R5"/>
<keyword evidence="5 8" id="KW-0812">Transmembrane</keyword>
<protein>
    <recommendedName>
        <fullName evidence="8">Probable membrane transporter protein</fullName>
    </recommendedName>
</protein>
<feature type="transmembrane region" description="Helical" evidence="8">
    <location>
        <begin position="75"/>
        <end position="93"/>
    </location>
</feature>
<evidence type="ECO:0000313" key="9">
    <source>
        <dbReference type="EMBL" id="ACA58986.1"/>
    </source>
</evidence>
<evidence type="ECO:0000256" key="1">
    <source>
        <dbReference type="ARBA" id="ARBA00004651"/>
    </source>
</evidence>
<dbReference type="OrthoDB" id="554695at2"/>
<evidence type="ECO:0000256" key="2">
    <source>
        <dbReference type="ARBA" id="ARBA00009142"/>
    </source>
</evidence>
<dbReference type="Pfam" id="PF01925">
    <property type="entry name" value="TauE"/>
    <property type="match status" value="1"/>
</dbReference>
<feature type="transmembrane region" description="Helical" evidence="8">
    <location>
        <begin position="181"/>
        <end position="197"/>
    </location>
</feature>
<evidence type="ECO:0000256" key="4">
    <source>
        <dbReference type="ARBA" id="ARBA00022475"/>
    </source>
</evidence>
<dbReference type="PANTHER" id="PTHR30269:SF0">
    <property type="entry name" value="MEMBRANE TRANSPORTER PROTEIN YFCA-RELATED"/>
    <property type="match status" value="1"/>
</dbReference>
<keyword evidence="4 8" id="KW-1003">Cell membrane</keyword>
<proteinExistence type="inferred from homology"/>
<dbReference type="Proteomes" id="UP000008544">
    <property type="component" value="Chromosome"/>
</dbReference>
<evidence type="ECO:0000256" key="8">
    <source>
        <dbReference type="RuleBase" id="RU363041"/>
    </source>
</evidence>
<evidence type="ECO:0000256" key="5">
    <source>
        <dbReference type="ARBA" id="ARBA00022692"/>
    </source>
</evidence>
<feature type="transmembrane region" description="Helical" evidence="8">
    <location>
        <begin position="131"/>
        <end position="149"/>
    </location>
</feature>
<gene>
    <name evidence="9" type="ordered locus">Daud_0440</name>
</gene>
<evidence type="ECO:0000256" key="7">
    <source>
        <dbReference type="ARBA" id="ARBA00023136"/>
    </source>
</evidence>
<comment type="subcellular location">
    <subcellularLocation>
        <location evidence="1 8">Cell membrane</location>
        <topology evidence="1 8">Multi-pass membrane protein</topology>
    </subcellularLocation>
</comment>
<feature type="transmembrane region" description="Helical" evidence="8">
    <location>
        <begin position="7"/>
        <end position="36"/>
    </location>
</feature>
<evidence type="ECO:0000313" key="10">
    <source>
        <dbReference type="Proteomes" id="UP000008544"/>
    </source>
</evidence>
<reference evidence="10" key="1">
    <citation type="submission" date="2007-10" db="EMBL/GenBank/DDBJ databases">
        <title>Complete sequence of chromosome of Desulforudis audaxviator MP104C.</title>
        <authorList>
            <person name="Copeland A."/>
            <person name="Lucas S."/>
            <person name="Lapidus A."/>
            <person name="Barry K."/>
            <person name="Glavina del Rio T."/>
            <person name="Dalin E."/>
            <person name="Tice H."/>
            <person name="Bruce D."/>
            <person name="Pitluck S."/>
            <person name="Lowry S.R."/>
            <person name="Larimer F."/>
            <person name="Land M.L."/>
            <person name="Hauser L."/>
            <person name="Kyrpides N."/>
            <person name="Ivanova N.N."/>
            <person name="Richardson P."/>
        </authorList>
    </citation>
    <scope>NUCLEOTIDE SEQUENCE [LARGE SCALE GENOMIC DNA]</scope>
    <source>
        <strain evidence="10">MP104C</strain>
    </source>
</reference>
<evidence type="ECO:0000256" key="6">
    <source>
        <dbReference type="ARBA" id="ARBA00022989"/>
    </source>
</evidence>
<evidence type="ECO:0000256" key="3">
    <source>
        <dbReference type="ARBA" id="ARBA00022448"/>
    </source>
</evidence>
<feature type="transmembrane region" description="Helical" evidence="8">
    <location>
        <begin position="99"/>
        <end position="119"/>
    </location>
</feature>
<dbReference type="EMBL" id="CP000860">
    <property type="protein sequence ID" value="ACA58986.1"/>
    <property type="molecule type" value="Genomic_DNA"/>
</dbReference>
<sequence length="256" mass="27038">MSEIQILLIFVAGIVAGFVNTVGGGGSLISLPVLIFAGLPSAVANGTNRVALMVQSLVAVGYFRRKGFFYPKLSIFLGVPAVLGSIVGARFAISLSDEMFNQVLAMVMLLVMVLIIVRPEKYFLKAEVENFTPLRLAAAALAFFGVGFYGGFIQAGVGFIIIAALALITGMSLVKINSLKVFVTAIYMLSSLLVFVLSGKVDWILGLALAAGNGIGAYLGSAFAVHKGDKWIRVFLVVSVLVMSGKLLGVHKLLGF</sequence>
<dbReference type="eggNOG" id="COG0730">
    <property type="taxonomic scope" value="Bacteria"/>
</dbReference>
<comment type="similarity">
    <text evidence="2 8">Belongs to the 4-toluene sulfonate uptake permease (TSUP) (TC 2.A.102) family.</text>
</comment>